<dbReference type="EMBL" id="AP026866">
    <property type="protein sequence ID" value="BDS07979.1"/>
    <property type="molecule type" value="Genomic_DNA"/>
</dbReference>
<dbReference type="AlphaFoldDB" id="A0AAT9FPY3"/>
<organism evidence="5">
    <name type="scientific">Oceaniferula spumae</name>
    <dbReference type="NCBI Taxonomy" id="2979115"/>
    <lineage>
        <taxon>Bacteria</taxon>
        <taxon>Pseudomonadati</taxon>
        <taxon>Verrucomicrobiota</taxon>
        <taxon>Verrucomicrobiia</taxon>
        <taxon>Verrucomicrobiales</taxon>
        <taxon>Verrucomicrobiaceae</taxon>
        <taxon>Oceaniferula</taxon>
    </lineage>
</organism>
<dbReference type="PANTHER" id="PTHR33619">
    <property type="entry name" value="POLYSACCHARIDE EXPORT PROTEIN GFCE-RELATED"/>
    <property type="match status" value="1"/>
</dbReference>
<dbReference type="InterPro" id="IPR019554">
    <property type="entry name" value="Soluble_ligand-bd"/>
</dbReference>
<dbReference type="PANTHER" id="PTHR33619:SF3">
    <property type="entry name" value="POLYSACCHARIDE EXPORT PROTEIN GFCE-RELATED"/>
    <property type="match status" value="1"/>
</dbReference>
<evidence type="ECO:0000259" key="3">
    <source>
        <dbReference type="Pfam" id="PF02563"/>
    </source>
</evidence>
<evidence type="ECO:0000259" key="4">
    <source>
        <dbReference type="Pfam" id="PF10531"/>
    </source>
</evidence>
<dbReference type="Gene3D" id="3.30.1950.10">
    <property type="entry name" value="wza like domain"/>
    <property type="match status" value="1"/>
</dbReference>
<gene>
    <name evidence="5" type="ORF">NT6N_30190</name>
</gene>
<name>A0AAT9FPY3_9BACT</name>
<protein>
    <recommendedName>
        <fullName evidence="6">Soluble ligand binding domain-containing protein</fullName>
    </recommendedName>
</protein>
<keyword evidence="1 2" id="KW-0732">Signal</keyword>
<feature type="domain" description="Soluble ligand binding" evidence="4">
    <location>
        <begin position="116"/>
        <end position="166"/>
    </location>
</feature>
<evidence type="ECO:0000256" key="1">
    <source>
        <dbReference type="ARBA" id="ARBA00022729"/>
    </source>
</evidence>
<sequence length="199" mass="21962">MKLLKNLKLLAALVGFCSFLLPAHAGVIKSGDAVKISLKGVPASEQVKVDGEYRVRDSGNIRIPIINVNIQAAGKTPEQVERNIEAAFKAAEIYTSPTISLQVIEGEKKMIQMVLSVGGQVKKPGRVQYREGMTLAEAIQQAGDRTPFASKYLYLTRKNKEGKLMRYKYDFKEPKSQTLLVFPNDVITVPQRGGIIDRG</sequence>
<feature type="signal peptide" evidence="2">
    <location>
        <begin position="1"/>
        <end position="25"/>
    </location>
</feature>
<evidence type="ECO:0000256" key="2">
    <source>
        <dbReference type="SAM" id="SignalP"/>
    </source>
</evidence>
<dbReference type="Pfam" id="PF02563">
    <property type="entry name" value="Poly_export"/>
    <property type="match status" value="1"/>
</dbReference>
<dbReference type="Gene3D" id="3.10.560.10">
    <property type="entry name" value="Outer membrane lipoprotein wza domain like"/>
    <property type="match status" value="1"/>
</dbReference>
<feature type="domain" description="Polysaccharide export protein N-terminal" evidence="3">
    <location>
        <begin position="27"/>
        <end position="103"/>
    </location>
</feature>
<dbReference type="KEGG" id="osu:NT6N_30190"/>
<feature type="chain" id="PRO_5043747976" description="Soluble ligand binding domain-containing protein" evidence="2">
    <location>
        <begin position="26"/>
        <end position="199"/>
    </location>
</feature>
<proteinExistence type="predicted"/>
<evidence type="ECO:0000313" key="5">
    <source>
        <dbReference type="EMBL" id="BDS07979.1"/>
    </source>
</evidence>
<dbReference type="GO" id="GO:0015159">
    <property type="term" value="F:polysaccharide transmembrane transporter activity"/>
    <property type="evidence" value="ECO:0007669"/>
    <property type="project" value="InterPro"/>
</dbReference>
<dbReference type="InterPro" id="IPR003715">
    <property type="entry name" value="Poly_export_N"/>
</dbReference>
<dbReference type="InterPro" id="IPR049712">
    <property type="entry name" value="Poly_export"/>
</dbReference>
<evidence type="ECO:0008006" key="6">
    <source>
        <dbReference type="Google" id="ProtNLM"/>
    </source>
</evidence>
<dbReference type="Pfam" id="PF10531">
    <property type="entry name" value="SLBB"/>
    <property type="match status" value="1"/>
</dbReference>
<reference evidence="5" key="1">
    <citation type="submission" date="2024-07" db="EMBL/GenBank/DDBJ databases">
        <title>Complete genome sequence of Verrucomicrobiaceae bacterium NT6N.</title>
        <authorList>
            <person name="Huang C."/>
            <person name="Takami H."/>
            <person name="Hamasaki K."/>
        </authorList>
    </citation>
    <scope>NUCLEOTIDE SEQUENCE</scope>
    <source>
        <strain evidence="5">NT6N</strain>
    </source>
</reference>
<accession>A0AAT9FPY3</accession>